<proteinExistence type="predicted"/>
<evidence type="ECO:0000313" key="2">
    <source>
        <dbReference type="Proteomes" id="UP001183817"/>
    </source>
</evidence>
<comment type="caution">
    <text evidence="1">The sequence shown here is derived from an EMBL/GenBank/DDBJ whole genome shotgun (WGS) entry which is preliminary data.</text>
</comment>
<name>A0ABU2BK25_9MICC</name>
<accession>A0ABU2BK25</accession>
<organism evidence="1 2">
    <name type="scientific">Paeniglutamicibacter sulfureus</name>
    <dbReference type="NCBI Taxonomy" id="43666"/>
    <lineage>
        <taxon>Bacteria</taxon>
        <taxon>Bacillati</taxon>
        <taxon>Actinomycetota</taxon>
        <taxon>Actinomycetes</taxon>
        <taxon>Micrococcales</taxon>
        <taxon>Micrococcaceae</taxon>
        <taxon>Paeniglutamicibacter</taxon>
    </lineage>
</organism>
<protein>
    <submittedName>
        <fullName evidence="1">Uncharacterized protein</fullName>
    </submittedName>
</protein>
<dbReference type="EMBL" id="JAVDYI010000001">
    <property type="protein sequence ID" value="MDR7358671.1"/>
    <property type="molecule type" value="Genomic_DNA"/>
</dbReference>
<reference evidence="1 2" key="1">
    <citation type="submission" date="2023-07" db="EMBL/GenBank/DDBJ databases">
        <title>Sequencing the genomes of 1000 actinobacteria strains.</title>
        <authorList>
            <person name="Klenk H.-P."/>
        </authorList>
    </citation>
    <scope>NUCLEOTIDE SEQUENCE [LARGE SCALE GENOMIC DNA]</scope>
    <source>
        <strain evidence="1 2">DSM 20167</strain>
    </source>
</reference>
<keyword evidence="2" id="KW-1185">Reference proteome</keyword>
<dbReference type="Proteomes" id="UP001183817">
    <property type="component" value="Unassembled WGS sequence"/>
</dbReference>
<evidence type="ECO:0000313" key="1">
    <source>
        <dbReference type="EMBL" id="MDR7358671.1"/>
    </source>
</evidence>
<gene>
    <name evidence="1" type="ORF">J2S64_002362</name>
</gene>
<sequence>MVSVRGGVRCFVVCHDRAPPCWLRCLRLGVLNSSRVSP</sequence>